<reference evidence="2 3" key="1">
    <citation type="submission" date="2018-08" db="EMBL/GenBank/DDBJ databases">
        <title>Sequencing the genomes of 1000 actinobacteria strains.</title>
        <authorList>
            <person name="Klenk H.-P."/>
        </authorList>
    </citation>
    <scope>NUCLEOTIDE SEQUENCE [LARGE SCALE GENOMIC DNA]</scope>
    <source>
        <strain evidence="2 3">DSM 43927</strain>
    </source>
</reference>
<gene>
    <name evidence="2" type="ORF">DFJ69_0089</name>
</gene>
<dbReference type="RefSeq" id="WP_211328446.1">
    <property type="nucleotide sequence ID" value="NZ_QTTT01000001.1"/>
</dbReference>
<sequence length="147" mass="16471">MAPVDPCYNPRTQAAALEALLRKLPSADAPLPARPPRDLPGRAKQLKDQEALEVVAAYEAGASVYELGRRFHVHRTTISKILKRHGVSMRMTGMTPEQINEAVRLYQDGWSLARIGERMGVGDMTVRSRLLERGVRMRPRRGGRRST</sequence>
<dbReference type="Pfam" id="PF13936">
    <property type="entry name" value="HTH_38"/>
    <property type="match status" value="1"/>
</dbReference>
<keyword evidence="3" id="KW-1185">Reference proteome</keyword>
<evidence type="ECO:0000313" key="3">
    <source>
        <dbReference type="Proteomes" id="UP000256661"/>
    </source>
</evidence>
<evidence type="ECO:0000313" key="2">
    <source>
        <dbReference type="EMBL" id="REE94739.1"/>
    </source>
</evidence>
<dbReference type="Gene3D" id="1.10.10.60">
    <property type="entry name" value="Homeodomain-like"/>
    <property type="match status" value="2"/>
</dbReference>
<dbReference type="InterPro" id="IPR009057">
    <property type="entry name" value="Homeodomain-like_sf"/>
</dbReference>
<comment type="caution">
    <text evidence="2">The sequence shown here is derived from an EMBL/GenBank/DDBJ whole genome shotgun (WGS) entry which is preliminary data.</text>
</comment>
<dbReference type="SUPFAM" id="SSF46689">
    <property type="entry name" value="Homeodomain-like"/>
    <property type="match status" value="1"/>
</dbReference>
<protein>
    <submittedName>
        <fullName evidence="2">Helix-turn-helix protein</fullName>
    </submittedName>
</protein>
<evidence type="ECO:0000259" key="1">
    <source>
        <dbReference type="Pfam" id="PF13936"/>
    </source>
</evidence>
<name>A0A3D9SFS1_9ACTN</name>
<accession>A0A3D9SFS1</accession>
<feature type="domain" description="Transposase IS30-like HTH" evidence="1">
    <location>
        <begin position="44"/>
        <end position="85"/>
    </location>
</feature>
<dbReference type="InterPro" id="IPR025246">
    <property type="entry name" value="IS30-like_HTH"/>
</dbReference>
<dbReference type="Proteomes" id="UP000256661">
    <property type="component" value="Unassembled WGS sequence"/>
</dbReference>
<dbReference type="AlphaFoldDB" id="A0A3D9SFS1"/>
<dbReference type="EMBL" id="QTTT01000001">
    <property type="protein sequence ID" value="REE94739.1"/>
    <property type="molecule type" value="Genomic_DNA"/>
</dbReference>
<organism evidence="2 3">
    <name type="scientific">Thermomonospora umbrina</name>
    <dbReference type="NCBI Taxonomy" id="111806"/>
    <lineage>
        <taxon>Bacteria</taxon>
        <taxon>Bacillati</taxon>
        <taxon>Actinomycetota</taxon>
        <taxon>Actinomycetes</taxon>
        <taxon>Streptosporangiales</taxon>
        <taxon>Thermomonosporaceae</taxon>
        <taxon>Thermomonospora</taxon>
    </lineage>
</organism>
<proteinExistence type="predicted"/>